<sequence>MFNYITTYFEKIYESAHNFKGLLIISLVNILTFQGLILFVEQYIFSEWHFALAFLIIFFFDTLSGSYIAYRTNTFSGQIFREKLMDKMIAYGSIIISFSVITKVIVDGSEFNAIRYFNLPFYSLFSLVEFRSIVLKWYIFKKWKWLGKLLKWIDKRKKFEIDDEL</sequence>
<evidence type="ECO:0000256" key="1">
    <source>
        <dbReference type="SAM" id="Phobius"/>
    </source>
</evidence>
<keyword evidence="1" id="KW-0472">Membrane</keyword>
<dbReference type="Proteomes" id="UP000238157">
    <property type="component" value="Unassembled WGS sequence"/>
</dbReference>
<dbReference type="EMBL" id="PVTR01000001">
    <property type="protein sequence ID" value="PRY90573.1"/>
    <property type="molecule type" value="Genomic_DNA"/>
</dbReference>
<protein>
    <submittedName>
        <fullName evidence="2">Uncharacterized protein</fullName>
    </submittedName>
</protein>
<dbReference type="AlphaFoldDB" id="A0A2T0WV40"/>
<feature type="transmembrane region" description="Helical" evidence="1">
    <location>
        <begin position="50"/>
        <end position="69"/>
    </location>
</feature>
<feature type="transmembrane region" description="Helical" evidence="1">
    <location>
        <begin position="121"/>
        <end position="140"/>
    </location>
</feature>
<feature type="transmembrane region" description="Helical" evidence="1">
    <location>
        <begin position="21"/>
        <end position="44"/>
    </location>
</feature>
<comment type="caution">
    <text evidence="2">The sequence shown here is derived from an EMBL/GenBank/DDBJ whole genome shotgun (WGS) entry which is preliminary data.</text>
</comment>
<reference evidence="2 3" key="1">
    <citation type="submission" date="2018-03" db="EMBL/GenBank/DDBJ databases">
        <title>Genomic Encyclopedia of Archaeal and Bacterial Type Strains, Phase II (KMG-II): from individual species to whole genera.</title>
        <authorList>
            <person name="Goeker M."/>
        </authorList>
    </citation>
    <scope>NUCLEOTIDE SEQUENCE [LARGE SCALE GENOMIC DNA]</scope>
    <source>
        <strain evidence="2 3">DSM 27929</strain>
    </source>
</reference>
<organism evidence="2 3">
    <name type="scientific">Mongoliibacter ruber</name>
    <dbReference type="NCBI Taxonomy" id="1750599"/>
    <lineage>
        <taxon>Bacteria</taxon>
        <taxon>Pseudomonadati</taxon>
        <taxon>Bacteroidota</taxon>
        <taxon>Cytophagia</taxon>
        <taxon>Cytophagales</taxon>
        <taxon>Cyclobacteriaceae</taxon>
        <taxon>Mongoliibacter</taxon>
    </lineage>
</organism>
<feature type="transmembrane region" description="Helical" evidence="1">
    <location>
        <begin position="89"/>
        <end position="106"/>
    </location>
</feature>
<accession>A0A2T0WV40</accession>
<dbReference type="OrthoDB" id="9934247at2"/>
<proteinExistence type="predicted"/>
<keyword evidence="3" id="KW-1185">Reference proteome</keyword>
<dbReference type="RefSeq" id="WP_106131812.1">
    <property type="nucleotide sequence ID" value="NZ_PVTR01000001.1"/>
</dbReference>
<keyword evidence="1" id="KW-1133">Transmembrane helix</keyword>
<evidence type="ECO:0000313" key="3">
    <source>
        <dbReference type="Proteomes" id="UP000238157"/>
    </source>
</evidence>
<evidence type="ECO:0000313" key="2">
    <source>
        <dbReference type="EMBL" id="PRY90573.1"/>
    </source>
</evidence>
<gene>
    <name evidence="2" type="ORF">CLW00_101236</name>
</gene>
<keyword evidence="1" id="KW-0812">Transmembrane</keyword>
<name>A0A2T0WV40_9BACT</name>